<sequence length="210" mass="23055">MIDDPVGTASWFDSDDSASAEISDHERLMIIGIAVAATLLLLAFSVYVWLDSGDLSGSLSFAGMALFVGGSIVSVNVLDSPAFRNRTRGLLALRLALRVGGRARRWQAEDWQAAVEASPNPVRYGLGLVRAALLMRLYDLGTLLLRAACWVLASNHRTWWPLGSVLAFAAVNVHLAQGWGSAFYTLPTIVAFHLGVEHLRRRWNIPRKRD</sequence>
<protein>
    <submittedName>
        <fullName evidence="2">Uncharacterized protein</fullName>
    </submittedName>
</protein>
<dbReference type="RefSeq" id="WP_386191322.1">
    <property type="nucleotide sequence ID" value="NZ_JBHSBC010000021.1"/>
</dbReference>
<keyword evidence="1" id="KW-0812">Transmembrane</keyword>
<feature type="transmembrane region" description="Helical" evidence="1">
    <location>
        <begin position="133"/>
        <end position="153"/>
    </location>
</feature>
<keyword evidence="3" id="KW-1185">Reference proteome</keyword>
<name>A0ABV8F563_9ACTN</name>
<gene>
    <name evidence="2" type="ORF">ACFOYY_21725</name>
</gene>
<organism evidence="2 3">
    <name type="scientific">Streptosporangium jomthongense</name>
    <dbReference type="NCBI Taxonomy" id="1193683"/>
    <lineage>
        <taxon>Bacteria</taxon>
        <taxon>Bacillati</taxon>
        <taxon>Actinomycetota</taxon>
        <taxon>Actinomycetes</taxon>
        <taxon>Streptosporangiales</taxon>
        <taxon>Streptosporangiaceae</taxon>
        <taxon>Streptosporangium</taxon>
    </lineage>
</organism>
<evidence type="ECO:0000313" key="2">
    <source>
        <dbReference type="EMBL" id="MFC3982775.1"/>
    </source>
</evidence>
<reference evidence="3" key="1">
    <citation type="journal article" date="2019" name="Int. J. Syst. Evol. Microbiol.">
        <title>The Global Catalogue of Microorganisms (GCM) 10K type strain sequencing project: providing services to taxonomists for standard genome sequencing and annotation.</title>
        <authorList>
            <consortium name="The Broad Institute Genomics Platform"/>
            <consortium name="The Broad Institute Genome Sequencing Center for Infectious Disease"/>
            <person name="Wu L."/>
            <person name="Ma J."/>
        </authorList>
    </citation>
    <scope>NUCLEOTIDE SEQUENCE [LARGE SCALE GENOMIC DNA]</scope>
    <source>
        <strain evidence="3">TBRC 7912</strain>
    </source>
</reference>
<dbReference type="EMBL" id="JBHSBC010000021">
    <property type="protein sequence ID" value="MFC3982775.1"/>
    <property type="molecule type" value="Genomic_DNA"/>
</dbReference>
<proteinExistence type="predicted"/>
<feature type="transmembrane region" description="Helical" evidence="1">
    <location>
        <begin position="28"/>
        <end position="50"/>
    </location>
</feature>
<feature type="transmembrane region" description="Helical" evidence="1">
    <location>
        <begin position="181"/>
        <end position="199"/>
    </location>
</feature>
<evidence type="ECO:0000313" key="3">
    <source>
        <dbReference type="Proteomes" id="UP001595698"/>
    </source>
</evidence>
<accession>A0ABV8F563</accession>
<keyword evidence="1" id="KW-0472">Membrane</keyword>
<comment type="caution">
    <text evidence="2">The sequence shown here is derived from an EMBL/GenBank/DDBJ whole genome shotgun (WGS) entry which is preliminary data.</text>
</comment>
<feature type="transmembrane region" description="Helical" evidence="1">
    <location>
        <begin position="56"/>
        <end position="78"/>
    </location>
</feature>
<dbReference type="Proteomes" id="UP001595698">
    <property type="component" value="Unassembled WGS sequence"/>
</dbReference>
<keyword evidence="1" id="KW-1133">Transmembrane helix</keyword>
<evidence type="ECO:0000256" key="1">
    <source>
        <dbReference type="SAM" id="Phobius"/>
    </source>
</evidence>